<dbReference type="GO" id="GO:0004252">
    <property type="term" value="F:serine-type endopeptidase activity"/>
    <property type="evidence" value="ECO:0007669"/>
    <property type="project" value="UniProtKB-UniRule"/>
</dbReference>
<dbReference type="InterPro" id="IPR023830">
    <property type="entry name" value="Peptidase_S8A_PatG"/>
</dbReference>
<dbReference type="CDD" id="cd07476">
    <property type="entry name" value="Peptidases_S8_thiazoline_oxidase_subtilisin-like_protease"/>
    <property type="match status" value="1"/>
</dbReference>
<proteinExistence type="inferred from homology"/>
<dbReference type="PROSITE" id="PS51892">
    <property type="entry name" value="SUBTILASE"/>
    <property type="match status" value="1"/>
</dbReference>
<feature type="domain" description="Peptidase S8/S53" evidence="6">
    <location>
        <begin position="15"/>
        <end position="260"/>
    </location>
</feature>
<dbReference type="InterPro" id="IPR000209">
    <property type="entry name" value="Peptidase_S8/S53_dom"/>
</dbReference>
<feature type="active site" description="Charge relay system" evidence="5">
    <location>
        <position position="23"/>
    </location>
</feature>
<feature type="active site" description="Charge relay system" evidence="5">
    <location>
        <position position="218"/>
    </location>
</feature>
<dbReference type="InterPro" id="IPR036852">
    <property type="entry name" value="Peptidase_S8/S53_dom_sf"/>
</dbReference>
<dbReference type="Pfam" id="PF18065">
    <property type="entry name" value="PatG_C"/>
    <property type="match status" value="1"/>
</dbReference>
<sequence>MNRDILRTLSLKGDRNICVAILDGPVDIAHPCFQGYDLTVLPTLAPTAARSDGFMSAHGTHVASIIFGQPETSVPGIAPQCRGLIVPIFSDDHRSTKQLDLARGIERAVNAGAHIINISGGELTDFGEADGWLENAVSLCRQNNVLLVAAAGNNGCDCLHVPAALPAVLAVGAMDDHGHPLDFSNWGSTYEQQGILAPGEDILGAKPGGGTERLSGTSFATPIVSGVAALLLSEQVRRGETPDPQKVRQLLLQSALPCDDDVPEQARRCLAGRLNVSGAFTLLKGGNMSEELATASVPSVEASCGCNGGLVAAEPTTESGSMPALSVSEFAGASPATMEAAGPLEPQLLPSPAQPLTQMPAQPLTQMPAPTQTLSMTTNQVKPSQAPSELTNSQFTYVLGTLGYDFGTEARRDTFKQLMPPFDFAGNMVPANPYDARQMVDYLGNNISEARSLIWTVNIELTPVYAIDPTGPFASETYHALQELLSGQIQAEDNEEYVERVSVPGILTNRWVKLFSGQVIPVVEPQSTRGLYGWKVNGLVNAALEAVRAEGGNAGEARIRQTLDGFLNRIYYDLRNLGTTSQDRALNFAVTNAFQAAQTFSQSVAAGMELDSVTVEKSPFCRLDSDCWDIKLKFFDPENNRRAKKIYRFTIDVSDLVPVTMGEVRSWSSSY</sequence>
<dbReference type="InterPro" id="IPR023828">
    <property type="entry name" value="Peptidase_S8_Ser-AS"/>
</dbReference>
<feature type="domain" description="PatG" evidence="7">
    <location>
        <begin position="395"/>
        <end position="507"/>
    </location>
</feature>
<organism evidence="9">
    <name type="scientific">Prochloron sp. LV5</name>
    <dbReference type="NCBI Taxonomy" id="1826845"/>
    <lineage>
        <taxon>Bacteria</taxon>
        <taxon>Bacillati</taxon>
        <taxon>Cyanobacteriota</taxon>
        <taxon>Cyanophyceae</taxon>
        <taxon>Oscillatoriophycideae</taxon>
        <taxon>Chroococcales</taxon>
        <taxon>Prochloraceae</taxon>
        <taxon>Prochloron</taxon>
    </lineage>
</organism>
<dbReference type="Gene3D" id="3.40.50.200">
    <property type="entry name" value="Peptidase S8/S53 domain"/>
    <property type="match status" value="1"/>
</dbReference>
<evidence type="ECO:0000256" key="3">
    <source>
        <dbReference type="ARBA" id="ARBA00022801"/>
    </source>
</evidence>
<dbReference type="InterPro" id="IPR015500">
    <property type="entry name" value="Peptidase_S8_subtilisin-rel"/>
</dbReference>
<keyword evidence="2 5" id="KW-0645">Protease</keyword>
<dbReference type="SUPFAM" id="SSF52743">
    <property type="entry name" value="Subtilisin-like"/>
    <property type="match status" value="1"/>
</dbReference>
<evidence type="ECO:0000259" key="8">
    <source>
        <dbReference type="Pfam" id="PF18065"/>
    </source>
</evidence>
<dbReference type="InterPro" id="IPR034056">
    <property type="entry name" value="Pep_S8_PatG/PatA-like"/>
</dbReference>
<protein>
    <submittedName>
        <fullName evidence="9">BisA</fullName>
    </submittedName>
</protein>
<dbReference type="PRINTS" id="PR00723">
    <property type="entry name" value="SUBTILISIN"/>
</dbReference>
<keyword evidence="3 5" id="KW-0378">Hydrolase</keyword>
<name>A0A166XWY8_9PROC</name>
<dbReference type="NCBIfam" id="TIGR03895">
    <property type="entry name" value="protease_PatA"/>
    <property type="match status" value="1"/>
</dbReference>
<evidence type="ECO:0000313" key="9">
    <source>
        <dbReference type="EMBL" id="ANA85195.1"/>
    </source>
</evidence>
<gene>
    <name evidence="9" type="primary">bisA</name>
</gene>
<feature type="active site" description="Charge relay system" evidence="5">
    <location>
        <position position="58"/>
    </location>
</feature>
<accession>A0A166XWY8</accession>
<evidence type="ECO:0000259" key="7">
    <source>
        <dbReference type="Pfam" id="PF18047"/>
    </source>
</evidence>
<dbReference type="InterPro" id="IPR040483">
    <property type="entry name" value="PatG_dom"/>
</dbReference>
<evidence type="ECO:0000256" key="4">
    <source>
        <dbReference type="ARBA" id="ARBA00022825"/>
    </source>
</evidence>
<evidence type="ECO:0000256" key="1">
    <source>
        <dbReference type="ARBA" id="ARBA00011073"/>
    </source>
</evidence>
<keyword evidence="4 5" id="KW-0720">Serine protease</keyword>
<dbReference type="GO" id="GO:0005615">
    <property type="term" value="C:extracellular space"/>
    <property type="evidence" value="ECO:0007669"/>
    <property type="project" value="TreeGrafter"/>
</dbReference>
<dbReference type="InterPro" id="IPR050131">
    <property type="entry name" value="Peptidase_S8_subtilisin-like"/>
</dbReference>
<feature type="domain" description="PatG C-terminal" evidence="8">
    <location>
        <begin position="557"/>
        <end position="667"/>
    </location>
</feature>
<dbReference type="PANTHER" id="PTHR43806">
    <property type="entry name" value="PEPTIDASE S8"/>
    <property type="match status" value="1"/>
</dbReference>
<dbReference type="InterPro" id="IPR040636">
    <property type="entry name" value="PatG_C"/>
</dbReference>
<dbReference type="Pfam" id="PF18047">
    <property type="entry name" value="PatG_D"/>
    <property type="match status" value="1"/>
</dbReference>
<evidence type="ECO:0000256" key="5">
    <source>
        <dbReference type="PROSITE-ProRule" id="PRU01240"/>
    </source>
</evidence>
<dbReference type="EMBL" id="KX100576">
    <property type="protein sequence ID" value="ANA85195.1"/>
    <property type="molecule type" value="Genomic_DNA"/>
</dbReference>
<dbReference type="PANTHER" id="PTHR43806:SF11">
    <property type="entry name" value="CEREVISIN-RELATED"/>
    <property type="match status" value="1"/>
</dbReference>
<dbReference type="GO" id="GO:0006508">
    <property type="term" value="P:proteolysis"/>
    <property type="evidence" value="ECO:0007669"/>
    <property type="project" value="UniProtKB-KW"/>
</dbReference>
<dbReference type="AlphaFoldDB" id="A0A166XWY8"/>
<dbReference type="Pfam" id="PF00082">
    <property type="entry name" value="Peptidase_S8"/>
    <property type="match status" value="1"/>
</dbReference>
<dbReference type="PROSITE" id="PS00138">
    <property type="entry name" value="SUBTILASE_SER"/>
    <property type="match status" value="1"/>
</dbReference>
<evidence type="ECO:0000259" key="6">
    <source>
        <dbReference type="Pfam" id="PF00082"/>
    </source>
</evidence>
<evidence type="ECO:0000256" key="2">
    <source>
        <dbReference type="ARBA" id="ARBA00022670"/>
    </source>
</evidence>
<comment type="similarity">
    <text evidence="1 5">Belongs to the peptidase S8 family.</text>
</comment>
<reference evidence="9" key="1">
    <citation type="journal article" date="2016" name="Appl. Environ. Microbiol.">
        <title>Origin of chemical diversity in the Prochloron-tunicate symbiosis.</title>
        <authorList>
            <person name="Lin Z."/>
            <person name="Torres J.P."/>
            <person name="Tianero M.D."/>
            <person name="Kwan J.C."/>
            <person name="Schmidt E.W."/>
        </authorList>
    </citation>
    <scope>NUCLEOTIDE SEQUENCE</scope>
    <source>
        <strain evidence="9">LV5</strain>
    </source>
</reference>